<evidence type="ECO:0000313" key="6">
    <source>
        <dbReference type="Proteomes" id="UP000006008"/>
    </source>
</evidence>
<dbReference type="PANTHER" id="PTHR48081:SF6">
    <property type="entry name" value="PEPTIDASE S9 PROLYL OLIGOPEPTIDASE CATALYTIC DOMAIN-CONTAINING PROTEIN"/>
    <property type="match status" value="1"/>
</dbReference>
<dbReference type="GeneID" id="92815839"/>
<sequence length="304" mass="32652">MTDKLTKQLFLLLAAGLPLASHASPPETGPQPIPLYGENTPAESNGMSREGVTLTADILTGAADADYFLLKPDPDKTSGMAVVICPGGGYGCTCYGYEGLGPAEWLREQGILAVVLRYRVPNGHGSIPLADAEQALRTVRSHAAEWGVNPSRIGVMGFSAGGHLAATASTLLTDPDTRPDFTILFYPVITMDPQWTHGGSRKNLLGANPSESATERYSAEKQVTDATPPAFIAVSNEDRAVSPVNSVLYYEALHKHRIPAELHIFPEGPHGFGLKTDFPYHDEMVASLARWLREINAGKFSAVR</sequence>
<dbReference type="HOGENOM" id="CLU_012494_5_1_10"/>
<feature type="signal peptide" evidence="3">
    <location>
        <begin position="1"/>
        <end position="23"/>
    </location>
</feature>
<feature type="region of interest" description="Disordered" evidence="2">
    <location>
        <begin position="22"/>
        <end position="47"/>
    </location>
</feature>
<keyword evidence="6" id="KW-1185">Reference proteome</keyword>
<evidence type="ECO:0000256" key="3">
    <source>
        <dbReference type="SAM" id="SignalP"/>
    </source>
</evidence>
<name>G5H876_9BACT</name>
<gene>
    <name evidence="5" type="ORF">HMPREF9450_01136</name>
</gene>
<dbReference type="EMBL" id="ADLD01000011">
    <property type="protein sequence ID" value="EHB92271.1"/>
    <property type="molecule type" value="Genomic_DNA"/>
</dbReference>
<organism evidence="5 6">
    <name type="scientific">Alistipes indistinctus YIT 12060</name>
    <dbReference type="NCBI Taxonomy" id="742725"/>
    <lineage>
        <taxon>Bacteria</taxon>
        <taxon>Pseudomonadati</taxon>
        <taxon>Bacteroidota</taxon>
        <taxon>Bacteroidia</taxon>
        <taxon>Bacteroidales</taxon>
        <taxon>Rikenellaceae</taxon>
        <taxon>Alistipes</taxon>
    </lineage>
</organism>
<dbReference type="OrthoDB" id="9796689at2"/>
<comment type="caution">
    <text evidence="5">The sequence shown here is derived from an EMBL/GenBank/DDBJ whole genome shotgun (WGS) entry which is preliminary data.</text>
</comment>
<dbReference type="Gene3D" id="3.40.50.1820">
    <property type="entry name" value="alpha/beta hydrolase"/>
    <property type="match status" value="1"/>
</dbReference>
<dbReference type="eggNOG" id="COG0657">
    <property type="taxonomic scope" value="Bacteria"/>
</dbReference>
<keyword evidence="3" id="KW-0732">Signal</keyword>
<dbReference type="InterPro" id="IPR029058">
    <property type="entry name" value="AB_hydrolase_fold"/>
</dbReference>
<dbReference type="Pfam" id="PF07859">
    <property type="entry name" value="Abhydrolase_3"/>
    <property type="match status" value="1"/>
</dbReference>
<dbReference type="PANTHER" id="PTHR48081">
    <property type="entry name" value="AB HYDROLASE SUPERFAMILY PROTEIN C4A8.06C"/>
    <property type="match status" value="1"/>
</dbReference>
<proteinExistence type="predicted"/>
<dbReference type="RefSeq" id="WP_009133942.1">
    <property type="nucleotide sequence ID" value="NZ_CP102250.1"/>
</dbReference>
<feature type="chain" id="PRO_5003477739" description="Alpha/beta hydrolase fold-3 domain-containing protein" evidence="3">
    <location>
        <begin position="24"/>
        <end position="304"/>
    </location>
</feature>
<dbReference type="Proteomes" id="UP000006008">
    <property type="component" value="Unassembled WGS sequence"/>
</dbReference>
<keyword evidence="1" id="KW-0378">Hydrolase</keyword>
<evidence type="ECO:0000256" key="2">
    <source>
        <dbReference type="SAM" id="MobiDB-lite"/>
    </source>
</evidence>
<dbReference type="InterPro" id="IPR013094">
    <property type="entry name" value="AB_hydrolase_3"/>
</dbReference>
<accession>G5H876</accession>
<evidence type="ECO:0000259" key="4">
    <source>
        <dbReference type="Pfam" id="PF07859"/>
    </source>
</evidence>
<dbReference type="GO" id="GO:0016787">
    <property type="term" value="F:hydrolase activity"/>
    <property type="evidence" value="ECO:0007669"/>
    <property type="project" value="UniProtKB-KW"/>
</dbReference>
<evidence type="ECO:0000313" key="5">
    <source>
        <dbReference type="EMBL" id="EHB92271.1"/>
    </source>
</evidence>
<dbReference type="AlphaFoldDB" id="G5H876"/>
<evidence type="ECO:0000256" key="1">
    <source>
        <dbReference type="ARBA" id="ARBA00022801"/>
    </source>
</evidence>
<dbReference type="STRING" id="742725.HMPREF9450_01136"/>
<dbReference type="PATRIC" id="fig|742725.3.peg.1201"/>
<feature type="domain" description="Alpha/beta hydrolase fold-3" evidence="4">
    <location>
        <begin position="110"/>
        <end position="272"/>
    </location>
</feature>
<protein>
    <recommendedName>
        <fullName evidence="4">Alpha/beta hydrolase fold-3 domain-containing protein</fullName>
    </recommendedName>
</protein>
<dbReference type="SUPFAM" id="SSF53474">
    <property type="entry name" value="alpha/beta-Hydrolases"/>
    <property type="match status" value="1"/>
</dbReference>
<dbReference type="InterPro" id="IPR050300">
    <property type="entry name" value="GDXG_lipolytic_enzyme"/>
</dbReference>
<reference evidence="5 6" key="1">
    <citation type="submission" date="2011-08" db="EMBL/GenBank/DDBJ databases">
        <title>The Genome Sequence of Alistipes indistinctus YIT 12060.</title>
        <authorList>
            <consortium name="The Broad Institute Genome Sequencing Platform"/>
            <person name="Earl A."/>
            <person name="Ward D."/>
            <person name="Feldgarden M."/>
            <person name="Gevers D."/>
            <person name="Morotomi M."/>
            <person name="Young S.K."/>
            <person name="Zeng Q."/>
            <person name="Gargeya S."/>
            <person name="Fitzgerald M."/>
            <person name="Haas B."/>
            <person name="Abouelleil A."/>
            <person name="Alvarado L."/>
            <person name="Arachchi H.M."/>
            <person name="Berlin A."/>
            <person name="Brown A."/>
            <person name="Chapman S.B."/>
            <person name="Chen Z."/>
            <person name="Dunbar C."/>
            <person name="Freedman E."/>
            <person name="Gearin G."/>
            <person name="Gellesch M."/>
            <person name="Goldberg J."/>
            <person name="Griggs A."/>
            <person name="Gujja S."/>
            <person name="Heiman D."/>
            <person name="Howarth C."/>
            <person name="Larson L."/>
            <person name="Lui A."/>
            <person name="MacDonald P.J.P."/>
            <person name="Montmayeur A."/>
            <person name="Murphy C."/>
            <person name="Neiman D."/>
            <person name="Pearson M."/>
            <person name="Priest M."/>
            <person name="Roberts A."/>
            <person name="Saif S."/>
            <person name="Shea T."/>
            <person name="Shenoy N."/>
            <person name="Sisk P."/>
            <person name="Stolte C."/>
            <person name="Sykes S."/>
            <person name="Wortman J."/>
            <person name="Nusbaum C."/>
            <person name="Birren B."/>
        </authorList>
    </citation>
    <scope>NUCLEOTIDE SEQUENCE [LARGE SCALE GENOMIC DNA]</scope>
    <source>
        <strain evidence="5 6">YIT 12060</strain>
    </source>
</reference>